<evidence type="ECO:0000313" key="1">
    <source>
        <dbReference type="EMBL" id="KAK8838078.1"/>
    </source>
</evidence>
<keyword evidence="2" id="KW-1185">Reference proteome</keyword>
<accession>A0ABR2GVX0</accession>
<evidence type="ECO:0008006" key="3">
    <source>
        <dbReference type="Google" id="ProtNLM"/>
    </source>
</evidence>
<name>A0ABR2GVX0_9EUKA</name>
<dbReference type="EMBL" id="JAPFFF010000057">
    <property type="protein sequence ID" value="KAK8838078.1"/>
    <property type="molecule type" value="Genomic_DNA"/>
</dbReference>
<evidence type="ECO:0000313" key="2">
    <source>
        <dbReference type="Proteomes" id="UP001470230"/>
    </source>
</evidence>
<dbReference type="Proteomes" id="UP001470230">
    <property type="component" value="Unassembled WGS sequence"/>
</dbReference>
<dbReference type="SUPFAM" id="SSF81901">
    <property type="entry name" value="HCP-like"/>
    <property type="match status" value="1"/>
</dbReference>
<comment type="caution">
    <text evidence="1">The sequence shown here is derived from an EMBL/GenBank/DDBJ whole genome shotgun (WGS) entry which is preliminary data.</text>
</comment>
<dbReference type="PANTHER" id="PTHR43628:SF1">
    <property type="entry name" value="CHITIN SYNTHASE REGULATORY FACTOR 2-RELATED"/>
    <property type="match status" value="1"/>
</dbReference>
<sequence>MNIHYYSQAEDLNNHNAQYNLGVIYEQGTLVPRDIDKAIHYYSLSTKHNDSRALYNLGVIYEKRILVSQDIEKAIHYYSIASKQNHLGSMIIYMIIIVKLFQQCQ</sequence>
<organism evidence="1 2">
    <name type="scientific">Tritrichomonas musculus</name>
    <dbReference type="NCBI Taxonomy" id="1915356"/>
    <lineage>
        <taxon>Eukaryota</taxon>
        <taxon>Metamonada</taxon>
        <taxon>Parabasalia</taxon>
        <taxon>Tritrichomonadida</taxon>
        <taxon>Tritrichomonadidae</taxon>
        <taxon>Tritrichomonas</taxon>
    </lineage>
</organism>
<dbReference type="PANTHER" id="PTHR43628">
    <property type="entry name" value="ACTIVATOR OF C KINASE PROTEIN 1-RELATED"/>
    <property type="match status" value="1"/>
</dbReference>
<dbReference type="InterPro" id="IPR011990">
    <property type="entry name" value="TPR-like_helical_dom_sf"/>
</dbReference>
<reference evidence="1 2" key="1">
    <citation type="submission" date="2024-04" db="EMBL/GenBank/DDBJ databases">
        <title>Tritrichomonas musculus Genome.</title>
        <authorList>
            <person name="Alves-Ferreira E."/>
            <person name="Grigg M."/>
            <person name="Lorenzi H."/>
            <person name="Galac M."/>
        </authorList>
    </citation>
    <scope>NUCLEOTIDE SEQUENCE [LARGE SCALE GENOMIC DNA]</scope>
    <source>
        <strain evidence="1 2">EAF2021</strain>
    </source>
</reference>
<dbReference type="InterPro" id="IPR006597">
    <property type="entry name" value="Sel1-like"/>
</dbReference>
<gene>
    <name evidence="1" type="ORF">M9Y10_036029</name>
</gene>
<dbReference type="Gene3D" id="1.25.40.10">
    <property type="entry name" value="Tetratricopeptide repeat domain"/>
    <property type="match status" value="1"/>
</dbReference>
<dbReference type="Pfam" id="PF08238">
    <property type="entry name" value="Sel1"/>
    <property type="match status" value="2"/>
</dbReference>
<proteinExistence type="predicted"/>
<dbReference type="SMART" id="SM00671">
    <property type="entry name" value="SEL1"/>
    <property type="match status" value="2"/>
</dbReference>
<dbReference type="InterPro" id="IPR052945">
    <property type="entry name" value="Mitotic_Regulator"/>
</dbReference>
<protein>
    <recommendedName>
        <fullName evidence="3">Sel1 repeat family protein</fullName>
    </recommendedName>
</protein>